<evidence type="ECO:0000313" key="9">
    <source>
        <dbReference type="EMBL" id="KAK3867061.1"/>
    </source>
</evidence>
<reference evidence="9" key="1">
    <citation type="submission" date="2023-10" db="EMBL/GenBank/DDBJ databases">
        <title>Genome assemblies of two species of porcelain crab, Petrolisthes cinctipes and Petrolisthes manimaculis (Anomura: Porcellanidae).</title>
        <authorList>
            <person name="Angst P."/>
        </authorList>
    </citation>
    <scope>NUCLEOTIDE SEQUENCE</scope>
    <source>
        <strain evidence="9">PB745_01</strain>
        <tissue evidence="9">Gill</tissue>
    </source>
</reference>
<keyword evidence="2" id="KW-0805">Transcription regulation</keyword>
<dbReference type="InterPro" id="IPR008967">
    <property type="entry name" value="p53-like_TF_DNA-bd_sf"/>
</dbReference>
<dbReference type="Gene3D" id="2.60.40.820">
    <property type="entry name" value="Transcription factor, T-box"/>
    <property type="match status" value="1"/>
</dbReference>
<evidence type="ECO:0000256" key="7">
    <source>
        <dbReference type="SAM" id="MobiDB-lite"/>
    </source>
</evidence>
<evidence type="ECO:0000256" key="2">
    <source>
        <dbReference type="ARBA" id="ARBA00023015"/>
    </source>
</evidence>
<evidence type="ECO:0000313" key="11">
    <source>
        <dbReference type="Proteomes" id="UP001286313"/>
    </source>
</evidence>
<keyword evidence="11" id="KW-1185">Reference proteome</keyword>
<feature type="compositionally biased region" description="Pro residues" evidence="7">
    <location>
        <begin position="348"/>
        <end position="361"/>
    </location>
</feature>
<dbReference type="EMBL" id="JAWQEG010002792">
    <property type="protein sequence ID" value="KAK3869688.1"/>
    <property type="molecule type" value="Genomic_DNA"/>
</dbReference>
<dbReference type="GO" id="GO:0001708">
    <property type="term" value="P:cell fate specification"/>
    <property type="evidence" value="ECO:0007669"/>
    <property type="project" value="TreeGrafter"/>
</dbReference>
<proteinExistence type="predicted"/>
<feature type="region of interest" description="Disordered" evidence="7">
    <location>
        <begin position="262"/>
        <end position="362"/>
    </location>
</feature>
<keyword evidence="5 6" id="KW-0539">Nucleus</keyword>
<keyword evidence="3 6" id="KW-0238">DNA-binding</keyword>
<dbReference type="InterPro" id="IPR001699">
    <property type="entry name" value="TF_T-box"/>
</dbReference>
<dbReference type="PROSITE" id="PS01283">
    <property type="entry name" value="TBOX_1"/>
    <property type="match status" value="1"/>
</dbReference>
<dbReference type="PROSITE" id="PS50252">
    <property type="entry name" value="TBOX_3"/>
    <property type="match status" value="1"/>
</dbReference>
<feature type="compositionally biased region" description="Polar residues" evidence="7">
    <location>
        <begin position="289"/>
        <end position="304"/>
    </location>
</feature>
<feature type="domain" description="T-box" evidence="8">
    <location>
        <begin position="91"/>
        <end position="269"/>
    </location>
</feature>
<keyword evidence="4" id="KW-0804">Transcription</keyword>
<comment type="subcellular location">
    <subcellularLocation>
        <location evidence="1 6">Nucleus</location>
    </subcellularLocation>
</comment>
<evidence type="ECO:0000313" key="10">
    <source>
        <dbReference type="EMBL" id="KAK3869688.1"/>
    </source>
</evidence>
<dbReference type="PANTHER" id="PTHR11267">
    <property type="entry name" value="T-BOX PROTEIN-RELATED"/>
    <property type="match status" value="1"/>
</dbReference>
<dbReference type="GO" id="GO:0000981">
    <property type="term" value="F:DNA-binding transcription factor activity, RNA polymerase II-specific"/>
    <property type="evidence" value="ECO:0007669"/>
    <property type="project" value="TreeGrafter"/>
</dbReference>
<feature type="region of interest" description="Disordered" evidence="7">
    <location>
        <begin position="500"/>
        <end position="531"/>
    </location>
</feature>
<comment type="caution">
    <text evidence="6">Lacks conserved residue(s) required for the propagation of feature annotation.</text>
</comment>
<dbReference type="GO" id="GO:0000978">
    <property type="term" value="F:RNA polymerase II cis-regulatory region sequence-specific DNA binding"/>
    <property type="evidence" value="ECO:0007669"/>
    <property type="project" value="InterPro"/>
</dbReference>
<dbReference type="EMBL" id="JAWQEG010003281">
    <property type="protein sequence ID" value="KAK3867061.1"/>
    <property type="molecule type" value="Genomic_DNA"/>
</dbReference>
<organism evidence="9 11">
    <name type="scientific">Petrolisthes cinctipes</name>
    <name type="common">Flat porcelain crab</name>
    <dbReference type="NCBI Taxonomy" id="88211"/>
    <lineage>
        <taxon>Eukaryota</taxon>
        <taxon>Metazoa</taxon>
        <taxon>Ecdysozoa</taxon>
        <taxon>Arthropoda</taxon>
        <taxon>Crustacea</taxon>
        <taxon>Multicrustacea</taxon>
        <taxon>Malacostraca</taxon>
        <taxon>Eumalacostraca</taxon>
        <taxon>Eucarida</taxon>
        <taxon>Decapoda</taxon>
        <taxon>Pleocyemata</taxon>
        <taxon>Anomura</taxon>
        <taxon>Galatheoidea</taxon>
        <taxon>Porcellanidae</taxon>
        <taxon>Petrolisthes</taxon>
    </lineage>
</organism>
<dbReference type="InterPro" id="IPR036960">
    <property type="entry name" value="T-box_sf"/>
</dbReference>
<sequence>MYEEELLYLRSRGMAPPAPLGLHPYLGGGLPANLTDHIEKYRLGFHGGLTHHSPFAHGFPGDYLKPPVQCAGFPGPGLPGGKTDPRIKVRLENETLWSQFNKFGTEMIITKLGRRMFPTVKMSVSGLEPNTKYFVLMDITPADDSRYKFQGKEWVVAGKAEPHMPGRLYIHPDSPASGAQWMRHPISFQKLKLTNNNLDQQGHIILNSMHKYQPRIHIVAAPDLVTLHWSTFNTFNFPQTCFTAVTAYQNERITQLKIDNNPFAKGFRENGQLRSKKRSGGTSPPAGDMNTSAPKATEGATNDATLEKRSRLNSVDSGDLDASDDERPSSSMSVEKDLGDEKVDVESPPTPPPPFLPPPPIIKSEVEDTSPSLVSPLVSAASMMAAAAAGVAAVPDHTSRKALTPPTLASIEPRLPLHDASSILSPAATRPCLPSPTYSTGLPGSLQPHPGMPGSSLPYPYLYYSHMMSPYLLGRTAPHLPPAPPTSALDKAARDMYAGYPTYLRTPPGPHHHSSLPATPSRPAPIHPYSYTLPPQVQAANL</sequence>
<name>A0AAE1F4V5_PETCI</name>
<dbReference type="PRINTS" id="PR00937">
    <property type="entry name" value="TBOX"/>
</dbReference>
<dbReference type="FunFam" id="2.60.40.820:FF:000007">
    <property type="entry name" value="T-box transcription factor"/>
    <property type="match status" value="1"/>
</dbReference>
<comment type="caution">
    <text evidence="9">The sequence shown here is derived from an EMBL/GenBank/DDBJ whole genome shotgun (WGS) entry which is preliminary data.</text>
</comment>
<accession>A0AAE1F4V5</accession>
<gene>
    <name evidence="10" type="ORF">Pcinc_025021</name>
    <name evidence="9" type="ORF">Pcinc_027450</name>
</gene>
<dbReference type="AlphaFoldDB" id="A0AAE1F4V5"/>
<dbReference type="GO" id="GO:0045893">
    <property type="term" value="P:positive regulation of DNA-templated transcription"/>
    <property type="evidence" value="ECO:0007669"/>
    <property type="project" value="InterPro"/>
</dbReference>
<evidence type="ECO:0000256" key="6">
    <source>
        <dbReference type="PROSITE-ProRule" id="PRU00201"/>
    </source>
</evidence>
<evidence type="ECO:0000256" key="5">
    <source>
        <dbReference type="ARBA" id="ARBA00023242"/>
    </source>
</evidence>
<dbReference type="SMART" id="SM00425">
    <property type="entry name" value="TBOX"/>
    <property type="match status" value="1"/>
</dbReference>
<evidence type="ECO:0000256" key="3">
    <source>
        <dbReference type="ARBA" id="ARBA00023125"/>
    </source>
</evidence>
<dbReference type="InterPro" id="IPR018186">
    <property type="entry name" value="TF_T-box_CS"/>
</dbReference>
<dbReference type="PROSITE" id="PS01264">
    <property type="entry name" value="TBOX_2"/>
    <property type="match status" value="1"/>
</dbReference>
<dbReference type="GO" id="GO:0000785">
    <property type="term" value="C:chromatin"/>
    <property type="evidence" value="ECO:0007669"/>
    <property type="project" value="TreeGrafter"/>
</dbReference>
<dbReference type="GO" id="GO:0005634">
    <property type="term" value="C:nucleus"/>
    <property type="evidence" value="ECO:0007669"/>
    <property type="project" value="UniProtKB-SubCell"/>
</dbReference>
<protein>
    <recommendedName>
        <fullName evidence="8">T-box domain-containing protein</fullName>
    </recommendedName>
</protein>
<dbReference type="PANTHER" id="PTHR11267:SF203">
    <property type="entry name" value="MAX GENE-ASSOCIATED PROTEIN-LIKE"/>
    <property type="match status" value="1"/>
</dbReference>
<evidence type="ECO:0000256" key="1">
    <source>
        <dbReference type="ARBA" id="ARBA00004123"/>
    </source>
</evidence>
<evidence type="ECO:0000259" key="8">
    <source>
        <dbReference type="PROSITE" id="PS50252"/>
    </source>
</evidence>
<dbReference type="Pfam" id="PF00907">
    <property type="entry name" value="T-box"/>
    <property type="match status" value="1"/>
</dbReference>
<dbReference type="InterPro" id="IPR046360">
    <property type="entry name" value="T-box_DNA-bd"/>
</dbReference>
<evidence type="ECO:0000256" key="4">
    <source>
        <dbReference type="ARBA" id="ARBA00023163"/>
    </source>
</evidence>
<dbReference type="SUPFAM" id="SSF49417">
    <property type="entry name" value="p53-like transcription factors"/>
    <property type="match status" value="1"/>
</dbReference>
<dbReference type="CDD" id="cd20189">
    <property type="entry name" value="T-box_TBX4_5-like"/>
    <property type="match status" value="1"/>
</dbReference>
<dbReference type="Proteomes" id="UP001286313">
    <property type="component" value="Unassembled WGS sequence"/>
</dbReference>
<feature type="compositionally biased region" description="Basic and acidic residues" evidence="7">
    <location>
        <begin position="334"/>
        <end position="345"/>
    </location>
</feature>